<feature type="transmembrane region" description="Helical" evidence="1">
    <location>
        <begin position="150"/>
        <end position="175"/>
    </location>
</feature>
<protein>
    <submittedName>
        <fullName evidence="3">DedA family protein</fullName>
    </submittedName>
</protein>
<reference evidence="3 4" key="4">
    <citation type="journal article" date="2009" name="Appl. Environ. Microbiol.">
        <title>Comparative genome-wide transcriptional profiling of Azorhizobium caulinodans ORS571 grown under free-living and symbiotic conditions.</title>
        <authorList>
            <person name="Tsukada S."/>
            <person name="Aono T."/>
            <person name="Akiba N."/>
            <person name="Lee KB."/>
            <person name="Liu CT."/>
            <person name="Toyazaki H."/>
            <person name="Oyaizu H."/>
        </authorList>
    </citation>
    <scope>NUCLEOTIDE SEQUENCE [LARGE SCALE GENOMIC DNA]</scope>
    <source>
        <strain evidence="4">ATCC 43989 / DSM 5975 / JCM 20966 / LMG 6465 / NBRC 14845 / NCIMB 13405 / ORS 571</strain>
    </source>
</reference>
<proteinExistence type="predicted"/>
<evidence type="ECO:0000313" key="3">
    <source>
        <dbReference type="EMBL" id="BAF86460.1"/>
    </source>
</evidence>
<dbReference type="GO" id="GO:0005886">
    <property type="term" value="C:plasma membrane"/>
    <property type="evidence" value="ECO:0007669"/>
    <property type="project" value="TreeGrafter"/>
</dbReference>
<dbReference type="InterPro" id="IPR032816">
    <property type="entry name" value="VTT_dom"/>
</dbReference>
<organism evidence="3 4">
    <name type="scientific">Azorhizobium caulinodans (strain ATCC 43989 / DSM 5975 / JCM 20966 / LMG 6465 / NBRC 14845 / NCIMB 13405 / ORS 571)</name>
    <dbReference type="NCBI Taxonomy" id="438753"/>
    <lineage>
        <taxon>Bacteria</taxon>
        <taxon>Pseudomonadati</taxon>
        <taxon>Pseudomonadota</taxon>
        <taxon>Alphaproteobacteria</taxon>
        <taxon>Hyphomicrobiales</taxon>
        <taxon>Xanthobacteraceae</taxon>
        <taxon>Azorhizobium</taxon>
    </lineage>
</organism>
<keyword evidence="1" id="KW-0472">Membrane</keyword>
<reference evidence="3 4" key="6">
    <citation type="journal article" date="2011" name="Appl. Environ. Microbiol.">
        <title>Involvement of the azorhizobial chromosome partition gene (parA) in the onset of bacteroid differentiation during Sesbania rostrata stem nodule development.</title>
        <authorList>
            <person name="Liu CT."/>
            <person name="Lee KB."/>
            <person name="Wang YS."/>
            <person name="Peng MH."/>
            <person name="Lee KT."/>
            <person name="Suzuki S."/>
            <person name="Suzuki T."/>
            <person name="Oyaizu H."/>
        </authorList>
    </citation>
    <scope>NUCLEOTIDE SEQUENCE [LARGE SCALE GENOMIC DNA]</scope>
    <source>
        <strain evidence="4">ATCC 43989 / DSM 5975 / JCM 20966 / LMG 6465 / NBRC 14845 / NCIMB 13405 / ORS 571</strain>
    </source>
</reference>
<evidence type="ECO:0000259" key="2">
    <source>
        <dbReference type="Pfam" id="PF09335"/>
    </source>
</evidence>
<reference evidence="3 4" key="1">
    <citation type="journal article" date="2007" name="Appl. Environ. Microbiol.">
        <title>Rhizobial factors required for stem nodule maturation and maintenance in Sesbania rostrata-Azorhizobium caulinodans ORS571 symbiosis.</title>
        <authorList>
            <person name="Suzuki S."/>
            <person name="Aono T."/>
            <person name="Lee KB."/>
            <person name="Suzuki T."/>
            <person name="Liu CT."/>
            <person name="Miwa H."/>
            <person name="Wakao S."/>
            <person name="Iki T."/>
            <person name="Oyaizu H."/>
        </authorList>
    </citation>
    <scope>NUCLEOTIDE SEQUENCE [LARGE SCALE GENOMIC DNA]</scope>
    <source>
        <strain evidence="4">ATCC 43989 / DSM 5975 / JCM 20966 / LMG 6465 / NBRC 14845 / NCIMB 13405 / ORS 571</strain>
    </source>
</reference>
<dbReference type="EMBL" id="AP009384">
    <property type="protein sequence ID" value="BAF86460.1"/>
    <property type="molecule type" value="Genomic_DNA"/>
</dbReference>
<name>A8IM10_AZOC5</name>
<evidence type="ECO:0000256" key="1">
    <source>
        <dbReference type="SAM" id="Phobius"/>
    </source>
</evidence>
<dbReference type="Pfam" id="PF09335">
    <property type="entry name" value="VTT_dom"/>
    <property type="match status" value="1"/>
</dbReference>
<dbReference type="AlphaFoldDB" id="A8IM10"/>
<reference evidence="4" key="2">
    <citation type="submission" date="2007-04" db="EMBL/GenBank/DDBJ databases">
        <title>Complete genome sequence of the nitrogen-fixing bacterium Azorhizobium caulinodans ORS571.</title>
        <authorList>
            <person name="Lee K.B."/>
            <person name="Backer P.D."/>
            <person name="Aono T."/>
            <person name="Liu C.T."/>
            <person name="Suzuki S."/>
            <person name="Suzuki T."/>
            <person name="Kaneko T."/>
            <person name="Yamada M."/>
            <person name="Tabata S."/>
            <person name="Kupfer D.M."/>
            <person name="Najar F.Z."/>
            <person name="Wiley G.B."/>
            <person name="Roe B."/>
            <person name="Binnewies T."/>
            <person name="Ussery D."/>
            <person name="Vereecke D."/>
            <person name="Gevers D."/>
            <person name="Holsters M."/>
            <person name="Oyaizu H."/>
        </authorList>
    </citation>
    <scope>NUCLEOTIDE SEQUENCE [LARGE SCALE GENOMIC DNA]</scope>
    <source>
        <strain evidence="4">ATCC 43989 / DSM 5975 / JCM 20966 / LMG 6465 / NBRC 14845 / NCIMB 13405 / ORS 571</strain>
    </source>
</reference>
<dbReference type="PANTHER" id="PTHR42709">
    <property type="entry name" value="ALKALINE PHOSPHATASE LIKE PROTEIN"/>
    <property type="match status" value="1"/>
</dbReference>
<feature type="transmembrane region" description="Helical" evidence="1">
    <location>
        <begin position="187"/>
        <end position="208"/>
    </location>
</feature>
<dbReference type="KEGG" id="azc:AZC_0462"/>
<keyword evidence="1" id="KW-0812">Transmembrane</keyword>
<keyword evidence="4" id="KW-1185">Reference proteome</keyword>
<reference evidence="3 4" key="3">
    <citation type="journal article" date="2008" name="BMC Genomics">
        <title>The genome of the versatile nitrogen fixer Azorhizobium caulinodans ORS571.</title>
        <authorList>
            <person name="Lee KB."/>
            <person name="Backer P.D."/>
            <person name="Aono T."/>
            <person name="Liu CT."/>
            <person name="Suzuki S."/>
            <person name="Suzuki T."/>
            <person name="Kaneko T."/>
            <person name="Yamada M."/>
            <person name="Tabata S."/>
            <person name="Kupfer D.M."/>
            <person name="Najar F.Z."/>
            <person name="Wiley G.B."/>
            <person name="Roe B."/>
            <person name="Binnewies T.T."/>
            <person name="Ussery D.W."/>
            <person name="D'Haeze W."/>
            <person name="Herder J.D."/>
            <person name="Gevers D."/>
            <person name="Vereecke D."/>
            <person name="Holsters M."/>
            <person name="Oyaizu H."/>
        </authorList>
    </citation>
    <scope>NUCLEOTIDE SEQUENCE [LARGE SCALE GENOMIC DNA]</scope>
    <source>
        <strain evidence="4">ATCC 43989 / DSM 5975 / JCM 20966 / LMG 6465 / NBRC 14845 / NCIMB 13405 / ORS 571</strain>
    </source>
</reference>
<feature type="domain" description="VTT" evidence="2">
    <location>
        <begin position="68"/>
        <end position="171"/>
    </location>
</feature>
<gene>
    <name evidence="3" type="primary">dedA</name>
    <name evidence="3" type="ordered locus">AZC_0462</name>
</gene>
<dbReference type="Proteomes" id="UP000000270">
    <property type="component" value="Chromosome"/>
</dbReference>
<feature type="transmembrane region" description="Helical" evidence="1">
    <location>
        <begin position="71"/>
        <end position="94"/>
    </location>
</feature>
<dbReference type="eggNOG" id="COG1238">
    <property type="taxonomic scope" value="Bacteria"/>
</dbReference>
<keyword evidence="1" id="KW-1133">Transmembrane helix</keyword>
<reference evidence="3 4" key="5">
    <citation type="journal article" date="2010" name="Appl. Environ. Microbiol.">
        <title>phrR-like gene praR of Azorhizobium caulinodans ORS571 is essential for symbiosis with Sesbania rostrata and is involved in expression of reb genes.</title>
        <authorList>
            <person name="Akiba N."/>
            <person name="Aono T."/>
            <person name="Toyazaki H."/>
            <person name="Sato S."/>
            <person name="Oyaizu H."/>
        </authorList>
    </citation>
    <scope>NUCLEOTIDE SEQUENCE [LARGE SCALE GENOMIC DNA]</scope>
    <source>
        <strain evidence="4">ATCC 43989 / DSM 5975 / JCM 20966 / LMG 6465 / NBRC 14845 / NCIMB 13405 / ORS 571</strain>
    </source>
</reference>
<dbReference type="HOGENOM" id="CLU_098634_1_0_5"/>
<dbReference type="STRING" id="438753.AZC_0462"/>
<sequence length="209" mass="22740">MPAPAFAGLTSSPDVSMIRKLYDWVLAYSARPSAPWALAIVAFAESSIFPVPPDVLQVPMSLARPDKAWRYALIATIASVLGGLVGYAIGALLYDSLGLWLINLYGYGQKVDAFRAAYAHYGHWVILLKGLTPIPYKLVTITSGFADYSLFWFVVLSVITRGARFFLLAALLHYFGPAARDFIERRLGLVTLGLLAIVVLGLVAAAYLV</sequence>
<dbReference type="PANTHER" id="PTHR42709:SF11">
    <property type="entry name" value="DEDA FAMILY PROTEIN"/>
    <property type="match status" value="1"/>
</dbReference>
<dbReference type="InterPro" id="IPR051311">
    <property type="entry name" value="DedA_domain"/>
</dbReference>
<accession>A8IM10</accession>
<evidence type="ECO:0000313" key="4">
    <source>
        <dbReference type="Proteomes" id="UP000000270"/>
    </source>
</evidence>